<accession>A0A0V7ZS87</accession>
<dbReference type="EMBL" id="LMTZ01000087">
    <property type="protein sequence ID" value="KST67485.1"/>
    <property type="molecule type" value="Genomic_DNA"/>
</dbReference>
<feature type="compositionally biased region" description="Low complexity" evidence="1">
    <location>
        <begin position="96"/>
        <end position="108"/>
    </location>
</feature>
<dbReference type="SUPFAM" id="SSF47240">
    <property type="entry name" value="Ferritin-like"/>
    <property type="match status" value="1"/>
</dbReference>
<feature type="region of interest" description="Disordered" evidence="1">
    <location>
        <begin position="237"/>
        <end position="258"/>
    </location>
</feature>
<dbReference type="RefSeq" id="WP_027840428.1">
    <property type="nucleotide sequence ID" value="NZ_LMTZ01000087.1"/>
</dbReference>
<reference evidence="2 3" key="1">
    <citation type="journal article" date="2015" name="Genome Announc.">
        <title>Draft Genome of the Euendolithic (true boring) Cyanobacterium Mastigocoleus testarum strain BC008.</title>
        <authorList>
            <person name="Guida B.S."/>
            <person name="Garcia-Pichel F."/>
        </authorList>
    </citation>
    <scope>NUCLEOTIDE SEQUENCE [LARGE SCALE GENOMIC DNA]</scope>
    <source>
        <strain evidence="2 3">BC008</strain>
    </source>
</reference>
<dbReference type="AlphaFoldDB" id="A0A0V7ZS87"/>
<evidence type="ECO:0000256" key="1">
    <source>
        <dbReference type="SAM" id="MobiDB-lite"/>
    </source>
</evidence>
<evidence type="ECO:0000313" key="3">
    <source>
        <dbReference type="Proteomes" id="UP000053372"/>
    </source>
</evidence>
<name>A0A0V7ZS87_9CYAN</name>
<evidence type="ECO:0000313" key="2">
    <source>
        <dbReference type="EMBL" id="KST67485.1"/>
    </source>
</evidence>
<proteinExistence type="predicted"/>
<dbReference type="Proteomes" id="UP000053372">
    <property type="component" value="Unassembled WGS sequence"/>
</dbReference>
<dbReference type="InterPro" id="IPR009078">
    <property type="entry name" value="Ferritin-like_SF"/>
</dbReference>
<keyword evidence="3" id="KW-1185">Reference proteome</keyword>
<dbReference type="InterPro" id="IPR012347">
    <property type="entry name" value="Ferritin-like"/>
</dbReference>
<protein>
    <recommendedName>
        <fullName evidence="4">Rubrerythrin family protein</fullName>
    </recommendedName>
</protein>
<dbReference type="OrthoDB" id="420095at2"/>
<gene>
    <name evidence="2" type="ORF">BC008_30285</name>
</gene>
<feature type="region of interest" description="Disordered" evidence="1">
    <location>
        <begin position="96"/>
        <end position="116"/>
    </location>
</feature>
<evidence type="ECO:0008006" key="4">
    <source>
        <dbReference type="Google" id="ProtNLM"/>
    </source>
</evidence>
<organism evidence="2 3">
    <name type="scientific">Mastigocoleus testarum BC008</name>
    <dbReference type="NCBI Taxonomy" id="371196"/>
    <lineage>
        <taxon>Bacteria</taxon>
        <taxon>Bacillati</taxon>
        <taxon>Cyanobacteriota</taxon>
        <taxon>Cyanophyceae</taxon>
        <taxon>Nostocales</taxon>
        <taxon>Hapalosiphonaceae</taxon>
        <taxon>Mastigocoleus</taxon>
    </lineage>
</organism>
<dbReference type="Gene3D" id="1.20.1260.10">
    <property type="match status" value="1"/>
</dbReference>
<sequence>MDLFTYGMHVLGSGAIAYYSALQIRDLKTRPNILAGFQLAESGSVPFLTTLSERAANEGDTWLAEKLAKHASDEDKHGQIFAHSLKQLNKEVISFQNKTQNTTETTSGKTEEKKSERSRSPFFAAYFRGYSSEQLKPLHIDWNTFIGSTYILELDASKDFTRMANILPEKDTVTRTLKLGMLSIARDETSHAAYLYEAMMRRMSANEVQVLIDEWRKRKVNAMWAFASNLLQRQEEQPSLVQDSTASKKEANTEFAVA</sequence>
<comment type="caution">
    <text evidence="2">The sequence shown here is derived from an EMBL/GenBank/DDBJ whole genome shotgun (WGS) entry which is preliminary data.</text>
</comment>